<reference evidence="3 4" key="1">
    <citation type="journal article" date="2019" name="Nat. Med.">
        <title>A library of human gut bacterial isolates paired with longitudinal multiomics data enables mechanistic microbiome research.</title>
        <authorList>
            <person name="Poyet M."/>
            <person name="Groussin M."/>
            <person name="Gibbons S.M."/>
            <person name="Avila-Pacheco J."/>
            <person name="Jiang X."/>
            <person name="Kearney S.M."/>
            <person name="Perrotta A.R."/>
            <person name="Berdy B."/>
            <person name="Zhao S."/>
            <person name="Lieberman T.D."/>
            <person name="Swanson P.K."/>
            <person name="Smith M."/>
            <person name="Roesemann S."/>
            <person name="Alexander J.E."/>
            <person name="Rich S.A."/>
            <person name="Livny J."/>
            <person name="Vlamakis H."/>
            <person name="Clish C."/>
            <person name="Bullock K."/>
            <person name="Deik A."/>
            <person name="Scott J."/>
            <person name="Pierce K.A."/>
            <person name="Xavier R.J."/>
            <person name="Alm E.J."/>
        </authorList>
    </citation>
    <scope>NUCLEOTIDE SEQUENCE [LARGE SCALE GENOMIC DNA]</scope>
    <source>
        <strain evidence="3 4">BIOML-A1</strain>
    </source>
</reference>
<evidence type="ECO:0000256" key="2">
    <source>
        <dbReference type="SAM" id="Phobius"/>
    </source>
</evidence>
<feature type="transmembrane region" description="Helical" evidence="2">
    <location>
        <begin position="77"/>
        <end position="98"/>
    </location>
</feature>
<comment type="caution">
    <text evidence="3">The sequence shown here is derived from an EMBL/GenBank/DDBJ whole genome shotgun (WGS) entry which is preliminary data.</text>
</comment>
<dbReference type="RefSeq" id="WP_055156323.1">
    <property type="nucleotide sequence ID" value="NZ_JAJBMF010000003.1"/>
</dbReference>
<evidence type="ECO:0000313" key="3">
    <source>
        <dbReference type="EMBL" id="MTR76246.1"/>
    </source>
</evidence>
<protein>
    <submittedName>
        <fullName evidence="3">Uncharacterized protein</fullName>
    </submittedName>
</protein>
<keyword evidence="2" id="KW-1133">Transmembrane helix</keyword>
<keyword evidence="2" id="KW-0472">Membrane</keyword>
<keyword evidence="4" id="KW-1185">Reference proteome</keyword>
<gene>
    <name evidence="3" type="ORF">GMD21_06060</name>
</gene>
<evidence type="ECO:0000313" key="4">
    <source>
        <dbReference type="Proteomes" id="UP000448177"/>
    </source>
</evidence>
<keyword evidence="2" id="KW-0812">Transmembrane</keyword>
<dbReference type="Proteomes" id="UP000448177">
    <property type="component" value="Unassembled WGS sequence"/>
</dbReference>
<dbReference type="EMBL" id="WNAF01000002">
    <property type="protein sequence ID" value="MTR76246.1"/>
    <property type="molecule type" value="Genomic_DNA"/>
</dbReference>
<name>A0A844KCL9_9FIRM</name>
<organism evidence="3 4">
    <name type="scientific">Mediterraneibacter faecis</name>
    <dbReference type="NCBI Taxonomy" id="592978"/>
    <lineage>
        <taxon>Bacteria</taxon>
        <taxon>Bacillati</taxon>
        <taxon>Bacillota</taxon>
        <taxon>Clostridia</taxon>
        <taxon>Lachnospirales</taxon>
        <taxon>Lachnospiraceae</taxon>
        <taxon>Mediterraneibacter</taxon>
    </lineage>
</organism>
<evidence type="ECO:0000256" key="1">
    <source>
        <dbReference type="SAM" id="Coils"/>
    </source>
</evidence>
<feature type="coiled-coil region" evidence="1">
    <location>
        <begin position="107"/>
        <end position="134"/>
    </location>
</feature>
<dbReference type="AlphaFoldDB" id="A0A844KCL9"/>
<accession>A0A844KCL9</accession>
<proteinExistence type="predicted"/>
<feature type="transmembrane region" description="Helical" evidence="2">
    <location>
        <begin position="43"/>
        <end position="65"/>
    </location>
</feature>
<keyword evidence="1" id="KW-0175">Coiled coil</keyword>
<sequence length="135" mass="15938">MSDMLDKDRIRLMTKMSIYEKNHKDDFKIADYYRKDYASLKTWITLIWVTIGYAILFVSFCIYSSDSLSADLTIFKLFVLLIAAIAGYIVLLVIYGVCANSFYKRKHAVAKQNVKRYYRNLSRLEKMCKKEKNEQ</sequence>